<evidence type="ECO:0000256" key="1">
    <source>
        <dbReference type="SAM" id="MobiDB-lite"/>
    </source>
</evidence>
<dbReference type="AlphaFoldDB" id="A0A8S9FEZ2"/>
<proteinExistence type="predicted"/>
<sequence length="71" mass="7278">MCSSSPLLTTDSLVGALKAWRFRLFCASGCGPSDGGSLSSVDVGLGTRRGSCYDKGERSAKVSASPYSSVP</sequence>
<feature type="compositionally biased region" description="Basic and acidic residues" evidence="1">
    <location>
        <begin position="51"/>
        <end position="60"/>
    </location>
</feature>
<organism evidence="2">
    <name type="scientific">Brassica cretica</name>
    <name type="common">Mustard</name>
    <dbReference type="NCBI Taxonomy" id="69181"/>
    <lineage>
        <taxon>Eukaryota</taxon>
        <taxon>Viridiplantae</taxon>
        <taxon>Streptophyta</taxon>
        <taxon>Embryophyta</taxon>
        <taxon>Tracheophyta</taxon>
        <taxon>Spermatophyta</taxon>
        <taxon>Magnoliopsida</taxon>
        <taxon>eudicotyledons</taxon>
        <taxon>Gunneridae</taxon>
        <taxon>Pentapetalae</taxon>
        <taxon>rosids</taxon>
        <taxon>malvids</taxon>
        <taxon>Brassicales</taxon>
        <taxon>Brassicaceae</taxon>
        <taxon>Brassiceae</taxon>
        <taxon>Brassica</taxon>
    </lineage>
</organism>
<name>A0A8S9FEZ2_BRACR</name>
<protein>
    <submittedName>
        <fullName evidence="2">Uncharacterized protein</fullName>
    </submittedName>
</protein>
<dbReference type="EMBL" id="QGKY02002305">
    <property type="protein sequence ID" value="KAF2531544.1"/>
    <property type="molecule type" value="Genomic_DNA"/>
</dbReference>
<comment type="caution">
    <text evidence="2">The sequence shown here is derived from an EMBL/GenBank/DDBJ whole genome shotgun (WGS) entry which is preliminary data.</text>
</comment>
<accession>A0A8S9FEZ2</accession>
<feature type="region of interest" description="Disordered" evidence="1">
    <location>
        <begin position="49"/>
        <end position="71"/>
    </location>
</feature>
<reference evidence="2" key="1">
    <citation type="submission" date="2019-12" db="EMBL/GenBank/DDBJ databases">
        <title>Genome sequencing and annotation of Brassica cretica.</title>
        <authorList>
            <person name="Studholme D.J."/>
            <person name="Sarris P.F."/>
        </authorList>
    </citation>
    <scope>NUCLEOTIDE SEQUENCE</scope>
    <source>
        <strain evidence="2">PFS-102/07</strain>
        <tissue evidence="2">Leaf</tissue>
    </source>
</reference>
<gene>
    <name evidence="2" type="ORF">F2Q70_00032270</name>
</gene>
<evidence type="ECO:0000313" key="2">
    <source>
        <dbReference type="EMBL" id="KAF2531544.1"/>
    </source>
</evidence>